<evidence type="ECO:0000313" key="3">
    <source>
        <dbReference type="EMBL" id="CAK9210967.1"/>
    </source>
</evidence>
<protein>
    <recommendedName>
        <fullName evidence="2">HMA domain-containing protein</fullName>
    </recommendedName>
</protein>
<dbReference type="Pfam" id="PF00403">
    <property type="entry name" value="HMA"/>
    <property type="match status" value="1"/>
</dbReference>
<organism evidence="3 4">
    <name type="scientific">Sphagnum troendelagicum</name>
    <dbReference type="NCBI Taxonomy" id="128251"/>
    <lineage>
        <taxon>Eukaryota</taxon>
        <taxon>Viridiplantae</taxon>
        <taxon>Streptophyta</taxon>
        <taxon>Embryophyta</taxon>
        <taxon>Bryophyta</taxon>
        <taxon>Sphagnophytina</taxon>
        <taxon>Sphagnopsida</taxon>
        <taxon>Sphagnales</taxon>
        <taxon>Sphagnaceae</taxon>
        <taxon>Sphagnum</taxon>
    </lineage>
</organism>
<gene>
    <name evidence="3" type="ORF">CSSPTR1EN2_LOCUS10424</name>
</gene>
<evidence type="ECO:0000256" key="1">
    <source>
        <dbReference type="ARBA" id="ARBA00022723"/>
    </source>
</evidence>
<dbReference type="SUPFAM" id="SSF55008">
    <property type="entry name" value="HMA, heavy metal-associated domain"/>
    <property type="match status" value="1"/>
</dbReference>
<dbReference type="EMBL" id="OZ019910">
    <property type="protein sequence ID" value="CAK9210967.1"/>
    <property type="molecule type" value="Genomic_DNA"/>
</dbReference>
<dbReference type="InterPro" id="IPR036163">
    <property type="entry name" value="HMA_dom_sf"/>
</dbReference>
<reference evidence="3" key="1">
    <citation type="submission" date="2024-02" db="EMBL/GenBank/DDBJ databases">
        <authorList>
            <consortium name="ELIXIR-Norway"/>
            <consortium name="Elixir Norway"/>
        </authorList>
    </citation>
    <scope>NUCLEOTIDE SEQUENCE</scope>
</reference>
<name>A0ABP0U2S1_9BRYO</name>
<evidence type="ECO:0000259" key="2">
    <source>
        <dbReference type="PROSITE" id="PS50846"/>
    </source>
</evidence>
<proteinExistence type="predicted"/>
<keyword evidence="1" id="KW-0479">Metal-binding</keyword>
<feature type="domain" description="HMA" evidence="2">
    <location>
        <begin position="39"/>
        <end position="102"/>
    </location>
</feature>
<dbReference type="PROSITE" id="PS50846">
    <property type="entry name" value="HMA_2"/>
    <property type="match status" value="1"/>
</dbReference>
<dbReference type="PANTHER" id="PTHR22814:SF287">
    <property type="entry name" value="COPPER TRANSPORT PROTEIN ATX1"/>
    <property type="match status" value="1"/>
</dbReference>
<dbReference type="InterPro" id="IPR006121">
    <property type="entry name" value="HMA_dom"/>
</dbReference>
<dbReference type="Proteomes" id="UP001497512">
    <property type="component" value="Chromosome 18"/>
</dbReference>
<dbReference type="Gene3D" id="3.30.70.100">
    <property type="match status" value="1"/>
</dbReference>
<evidence type="ECO:0000313" key="4">
    <source>
        <dbReference type="Proteomes" id="UP001497512"/>
    </source>
</evidence>
<sequence length="113" mass="12587">MWTVKDLFYGPEAAITHQYAYPNPVEEVAKENMPTHERKGDVQLKVAICCEACVRKVRRVLIETAGVNAVYVDAAARKVTVTGDVKPDACLKAIGKINKRATLWSEDAKKKKK</sequence>
<dbReference type="CDD" id="cd00371">
    <property type="entry name" value="HMA"/>
    <property type="match status" value="1"/>
</dbReference>
<keyword evidence="4" id="KW-1185">Reference proteome</keyword>
<dbReference type="PANTHER" id="PTHR22814">
    <property type="entry name" value="COPPER TRANSPORT PROTEIN ATOX1-RELATED"/>
    <property type="match status" value="1"/>
</dbReference>
<accession>A0ABP0U2S1</accession>